<sequence>MGVGVWGIWWGWGGVLGGGKREKREVEVVGVFLGGWWVGGGVGKLWGDWVLLGFGELFWGWVWGGGRFCGFVGLVCLLEGGGKNCGVLRSMRYVLDGEEVGGGFWYVELGGLVVEDFWLGLFFGILVWCVVFGLFVWFVGLGVVCGGC</sequence>
<keyword evidence="1" id="KW-1133">Transmembrane helix</keyword>
<accession>A0AAV2M0E3</accession>
<evidence type="ECO:0008006" key="4">
    <source>
        <dbReference type="Google" id="ProtNLM"/>
    </source>
</evidence>
<organism evidence="2 3">
    <name type="scientific">Knipowitschia caucasica</name>
    <name type="common">Caucasian dwarf goby</name>
    <name type="synonym">Pomatoschistus caucasicus</name>
    <dbReference type="NCBI Taxonomy" id="637954"/>
    <lineage>
        <taxon>Eukaryota</taxon>
        <taxon>Metazoa</taxon>
        <taxon>Chordata</taxon>
        <taxon>Craniata</taxon>
        <taxon>Vertebrata</taxon>
        <taxon>Euteleostomi</taxon>
        <taxon>Actinopterygii</taxon>
        <taxon>Neopterygii</taxon>
        <taxon>Teleostei</taxon>
        <taxon>Neoteleostei</taxon>
        <taxon>Acanthomorphata</taxon>
        <taxon>Gobiaria</taxon>
        <taxon>Gobiiformes</taxon>
        <taxon>Gobioidei</taxon>
        <taxon>Gobiidae</taxon>
        <taxon>Gobiinae</taxon>
        <taxon>Knipowitschia</taxon>
    </lineage>
</organism>
<keyword evidence="1" id="KW-0472">Membrane</keyword>
<evidence type="ECO:0000313" key="3">
    <source>
        <dbReference type="Proteomes" id="UP001497482"/>
    </source>
</evidence>
<evidence type="ECO:0000256" key="1">
    <source>
        <dbReference type="SAM" id="Phobius"/>
    </source>
</evidence>
<dbReference type="AlphaFoldDB" id="A0AAV2M0E3"/>
<keyword evidence="3" id="KW-1185">Reference proteome</keyword>
<dbReference type="Proteomes" id="UP001497482">
    <property type="component" value="Chromosome 5"/>
</dbReference>
<gene>
    <name evidence="2" type="ORF">KC01_LOCUS33861</name>
</gene>
<reference evidence="2 3" key="1">
    <citation type="submission" date="2024-04" db="EMBL/GenBank/DDBJ databases">
        <authorList>
            <person name="Waldvogel A.-M."/>
            <person name="Schoenle A."/>
        </authorList>
    </citation>
    <scope>NUCLEOTIDE SEQUENCE [LARGE SCALE GENOMIC DNA]</scope>
</reference>
<dbReference type="EMBL" id="OZ035827">
    <property type="protein sequence ID" value="CAL1606741.1"/>
    <property type="molecule type" value="Genomic_DNA"/>
</dbReference>
<feature type="transmembrane region" description="Helical" evidence="1">
    <location>
        <begin position="119"/>
        <end position="144"/>
    </location>
</feature>
<evidence type="ECO:0000313" key="2">
    <source>
        <dbReference type="EMBL" id="CAL1606741.1"/>
    </source>
</evidence>
<feature type="transmembrane region" description="Helical" evidence="1">
    <location>
        <begin position="58"/>
        <end position="78"/>
    </location>
</feature>
<proteinExistence type="predicted"/>
<protein>
    <recommendedName>
        <fullName evidence="4">NADH dehydrogenase subunit 6</fullName>
    </recommendedName>
</protein>
<name>A0AAV2M0E3_KNICA</name>
<keyword evidence="1" id="KW-0812">Transmembrane</keyword>
<feature type="transmembrane region" description="Helical" evidence="1">
    <location>
        <begin position="28"/>
        <end position="46"/>
    </location>
</feature>